<dbReference type="Pfam" id="PF00016">
    <property type="entry name" value="RuBisCO_large"/>
    <property type="match status" value="2"/>
</dbReference>
<dbReference type="AlphaFoldDB" id="A0A4R5KPR1"/>
<proteinExistence type="predicted"/>
<feature type="compositionally biased region" description="Polar residues" evidence="1">
    <location>
        <begin position="348"/>
        <end position="361"/>
    </location>
</feature>
<dbReference type="InterPro" id="IPR000685">
    <property type="entry name" value="RuBisCO_lsu_C"/>
</dbReference>
<dbReference type="SUPFAM" id="SSF54966">
    <property type="entry name" value="RuBisCO, large subunit, small (N-terminal) domain"/>
    <property type="match status" value="1"/>
</dbReference>
<comment type="caution">
    <text evidence="3">The sequence shown here is derived from an EMBL/GenBank/DDBJ whole genome shotgun (WGS) entry which is preliminary data.</text>
</comment>
<keyword evidence="3" id="KW-0413">Isomerase</keyword>
<name>A0A4R5KPR1_9BACL</name>
<dbReference type="PANTHER" id="PTHR42704:SF17">
    <property type="entry name" value="RIBULOSE BISPHOSPHATE CARBOXYLASE LARGE CHAIN"/>
    <property type="match status" value="1"/>
</dbReference>
<dbReference type="GO" id="GO:0000287">
    <property type="term" value="F:magnesium ion binding"/>
    <property type="evidence" value="ECO:0007669"/>
    <property type="project" value="InterPro"/>
</dbReference>
<gene>
    <name evidence="3" type="ORF">E1757_16320</name>
</gene>
<feature type="domain" description="Ribulose bisphosphate carboxylase large subunit C-terminal" evidence="2">
    <location>
        <begin position="125"/>
        <end position="296"/>
    </location>
</feature>
<dbReference type="NCBIfam" id="NF007095">
    <property type="entry name" value="PRK09549.1"/>
    <property type="match status" value="1"/>
</dbReference>
<feature type="region of interest" description="Disordered" evidence="1">
    <location>
        <begin position="332"/>
        <end position="361"/>
    </location>
</feature>
<dbReference type="PANTHER" id="PTHR42704">
    <property type="entry name" value="RIBULOSE BISPHOSPHATE CARBOXYLASE"/>
    <property type="match status" value="1"/>
</dbReference>
<reference evidence="3 4" key="1">
    <citation type="submission" date="2019-03" db="EMBL/GenBank/DDBJ databases">
        <title>This is whole genome sequence of Paenibacillus sp MS74 strain.</title>
        <authorList>
            <person name="Trinh H.N."/>
        </authorList>
    </citation>
    <scope>NUCLEOTIDE SEQUENCE [LARGE SCALE GENOMIC DNA]</scope>
    <source>
        <strain evidence="3 4">MS74</strain>
    </source>
</reference>
<protein>
    <submittedName>
        <fullName evidence="3">2,3-diketo-5-methylthiopentyl-1-phosphate enolase</fullName>
        <ecNumber evidence="3">5.3.2.5</ecNumber>
    </submittedName>
</protein>
<organism evidence="3 4">
    <name type="scientific">Paenibacillus piri</name>
    <dbReference type="NCBI Taxonomy" id="2547395"/>
    <lineage>
        <taxon>Bacteria</taxon>
        <taxon>Bacillati</taxon>
        <taxon>Bacillota</taxon>
        <taxon>Bacilli</taxon>
        <taxon>Bacillales</taxon>
        <taxon>Paenibacillaceae</taxon>
        <taxon>Paenibacillus</taxon>
    </lineage>
</organism>
<evidence type="ECO:0000259" key="2">
    <source>
        <dbReference type="Pfam" id="PF00016"/>
    </source>
</evidence>
<dbReference type="RefSeq" id="WP_133229957.1">
    <property type="nucleotide sequence ID" value="NZ_SMRT01000007.1"/>
</dbReference>
<dbReference type="InterPro" id="IPR033966">
    <property type="entry name" value="RuBisCO"/>
</dbReference>
<evidence type="ECO:0000313" key="3">
    <source>
        <dbReference type="EMBL" id="TDF96650.1"/>
    </source>
</evidence>
<dbReference type="EC" id="5.3.2.5" evidence="3"/>
<dbReference type="GO" id="GO:0016984">
    <property type="term" value="F:ribulose-bisphosphate carboxylase activity"/>
    <property type="evidence" value="ECO:0007669"/>
    <property type="project" value="InterPro"/>
</dbReference>
<dbReference type="OrthoDB" id="9770811at2"/>
<dbReference type="Gene3D" id="3.30.70.150">
    <property type="entry name" value="RuBisCO large subunit, N-terminal domain"/>
    <property type="match status" value="1"/>
</dbReference>
<dbReference type="InterPro" id="IPR036422">
    <property type="entry name" value="RuBisCO_lsu_N_sf"/>
</dbReference>
<dbReference type="SFLD" id="SFLDG00301">
    <property type="entry name" value="RuBisCO-like_proteins"/>
    <property type="match status" value="1"/>
</dbReference>
<feature type="domain" description="Ribulose bisphosphate carboxylase large subunit C-terminal" evidence="2">
    <location>
        <begin position="371"/>
        <end position="453"/>
    </location>
</feature>
<accession>A0A4R5KPR1</accession>
<evidence type="ECO:0000256" key="1">
    <source>
        <dbReference type="SAM" id="MobiDB-lite"/>
    </source>
</evidence>
<dbReference type="GO" id="GO:0043715">
    <property type="term" value="F:2,3-diketo-5-methylthiopentyl-1-phosphate enolase activity"/>
    <property type="evidence" value="ECO:0007669"/>
    <property type="project" value="UniProtKB-EC"/>
</dbReference>
<dbReference type="InterPro" id="IPR036376">
    <property type="entry name" value="RuBisCO_lsu_C_sf"/>
</dbReference>
<keyword evidence="4" id="KW-1185">Reference proteome</keyword>
<dbReference type="Proteomes" id="UP000295636">
    <property type="component" value="Unassembled WGS sequence"/>
</dbReference>
<dbReference type="SFLD" id="SFLDS00014">
    <property type="entry name" value="RuBisCO"/>
    <property type="match status" value="1"/>
</dbReference>
<dbReference type="EMBL" id="SMRT01000007">
    <property type="protein sequence ID" value="TDF96650.1"/>
    <property type="molecule type" value="Genomic_DNA"/>
</dbReference>
<sequence length="457" mass="48174">MNSYCAATYRCYDEKADFDKKALGIAVGLTVGSWTDLPEAKKAEMERHLGKVLSVTVHEPSGPEKTASDRYADITIAYPDANFSRDIPALLVTVFGKLSMDGRIKLIDLSFSPQFISGFPGPKFGIAGVRNLLGVHDRPLLMSIFKSVIGHDLAALREQFYLQAAGGVDLIKDDEILFENPLTPIEKRVEACLQAAEQAKRETGQELLYAVNLTGPTFGLLDHARKAIAHGANALLFNVLAYGFDVLSELSRHPDIKVPIMAHPALAGAFYPSAYHGIAANVLLGKLMRLAGADLVLFPSPYGSVVMPREENMAIKEVLLTEAAESYVYSGSSSANNVQTGAPAGTSAVASDSVGTPAGTSGRSAAAAPVLPLKTSFPVPSAGIHPGLVPLILKDFGDQTVVNAGGGIHGHPMGTIAGGQAFRQAIDASKSGIPLQDYAANGHSELQAAIQAWGSKG</sequence>
<dbReference type="SUPFAM" id="SSF51649">
    <property type="entry name" value="RuBisCo, C-terminal domain"/>
    <property type="match status" value="1"/>
</dbReference>
<dbReference type="GO" id="GO:0015977">
    <property type="term" value="P:carbon fixation"/>
    <property type="evidence" value="ECO:0007669"/>
    <property type="project" value="InterPro"/>
</dbReference>
<evidence type="ECO:0000313" key="4">
    <source>
        <dbReference type="Proteomes" id="UP000295636"/>
    </source>
</evidence>
<dbReference type="Gene3D" id="3.20.20.110">
    <property type="entry name" value="Ribulose bisphosphate carboxylase, large subunit, C-terminal domain"/>
    <property type="match status" value="1"/>
</dbReference>